<accession>A0A0Q9ZMG4</accession>
<sequence length="177" mass="20130">MLNMPLFFNIFIKKMKTTILNIIFLFCTLGVFSQIENIPRSSLLEMQMFSENFDPVKTTSAKTLNENRVFIQQVGEGNNIDATIRSQSSNVSYNQNGDFNYIGIKVNVEDYTSTISQKGNNNNFFDQIYNTNAAASIELTQTGNNLHFERFGSNDIGDNLQFNMTGESRTIVVRNFN</sequence>
<dbReference type="STRING" id="270918.APR42_01110"/>
<evidence type="ECO:0000313" key="1">
    <source>
        <dbReference type="EMBL" id="KRG30494.1"/>
    </source>
</evidence>
<evidence type="ECO:0008006" key="3">
    <source>
        <dbReference type="Google" id="ProtNLM"/>
    </source>
</evidence>
<organism evidence="1 2">
    <name type="scientific">Salegentibacter mishustinae</name>
    <dbReference type="NCBI Taxonomy" id="270918"/>
    <lineage>
        <taxon>Bacteria</taxon>
        <taxon>Pseudomonadati</taxon>
        <taxon>Bacteroidota</taxon>
        <taxon>Flavobacteriia</taxon>
        <taxon>Flavobacteriales</taxon>
        <taxon>Flavobacteriaceae</taxon>
        <taxon>Salegentibacter</taxon>
    </lineage>
</organism>
<dbReference type="Proteomes" id="UP000051643">
    <property type="component" value="Unassembled WGS sequence"/>
</dbReference>
<evidence type="ECO:0000313" key="2">
    <source>
        <dbReference type="Proteomes" id="UP000051643"/>
    </source>
</evidence>
<dbReference type="EMBL" id="LKTP01000001">
    <property type="protein sequence ID" value="KRG30494.1"/>
    <property type="molecule type" value="Genomic_DNA"/>
</dbReference>
<protein>
    <recommendedName>
        <fullName evidence="3">Curlin associated repeat-containing protein</fullName>
    </recommendedName>
</protein>
<dbReference type="AlphaFoldDB" id="A0A0Q9ZMG4"/>
<name>A0A0Q9ZMG4_9FLAO</name>
<proteinExistence type="predicted"/>
<gene>
    <name evidence="1" type="ORF">APR42_01110</name>
</gene>
<comment type="caution">
    <text evidence="1">The sequence shown here is derived from an EMBL/GenBank/DDBJ whole genome shotgun (WGS) entry which is preliminary data.</text>
</comment>
<reference evidence="1" key="1">
    <citation type="submission" date="2015-10" db="EMBL/GenBank/DDBJ databases">
        <title>Draft genome sequence of Salegentibacter mishustinae KCTC 12263.</title>
        <authorList>
            <person name="Lin W."/>
            <person name="Zheng Q."/>
        </authorList>
    </citation>
    <scope>NUCLEOTIDE SEQUENCE [LARGE SCALE GENOMIC DNA]</scope>
    <source>
        <strain evidence="1">KCTC 12263</strain>
    </source>
</reference>
<keyword evidence="2" id="KW-1185">Reference proteome</keyword>